<keyword evidence="1" id="KW-0862">Zinc</keyword>
<dbReference type="AlphaFoldDB" id="A0AAN8P4L8"/>
<evidence type="ECO:0000313" key="5">
    <source>
        <dbReference type="Proteomes" id="UP001372834"/>
    </source>
</evidence>
<feature type="domain" description="C2H2-type" evidence="3">
    <location>
        <begin position="171"/>
        <end position="198"/>
    </location>
</feature>
<dbReference type="PROSITE" id="PS50157">
    <property type="entry name" value="ZINC_FINGER_C2H2_2"/>
    <property type="match status" value="2"/>
</dbReference>
<dbReference type="InterPro" id="IPR036236">
    <property type="entry name" value="Znf_C2H2_sf"/>
</dbReference>
<dbReference type="SUPFAM" id="SSF57667">
    <property type="entry name" value="beta-beta-alpha zinc fingers"/>
    <property type="match status" value="1"/>
</dbReference>
<dbReference type="Proteomes" id="UP001372834">
    <property type="component" value="Unassembled WGS sequence"/>
</dbReference>
<keyword evidence="1" id="KW-0479">Metal-binding</keyword>
<evidence type="ECO:0000256" key="1">
    <source>
        <dbReference type="PROSITE-ProRule" id="PRU00042"/>
    </source>
</evidence>
<evidence type="ECO:0000259" key="3">
    <source>
        <dbReference type="PROSITE" id="PS50157"/>
    </source>
</evidence>
<feature type="region of interest" description="Disordered" evidence="2">
    <location>
        <begin position="39"/>
        <end position="65"/>
    </location>
</feature>
<dbReference type="Pfam" id="PF13909">
    <property type="entry name" value="zf-H2C2_5"/>
    <property type="match status" value="1"/>
</dbReference>
<evidence type="ECO:0000256" key="2">
    <source>
        <dbReference type="SAM" id="MobiDB-lite"/>
    </source>
</evidence>
<sequence>MELRVNLDRERWRETKLKIMVFPILESISSYDNNYSLAVSGDEKKHKPPTKMYNSSSRKSEEFSRSKDAEIKKALNTNLNLLNENEFNLLYNKLAESNLSLDGRNGNLKFGSLIKAADLIKGKGQGNNHKNGNVSRKNWRFSYHGQDVSIGTNYGHVEFENSVDISAGKLYSCLTCKKKYRWKSTLRRHEMVECGGKEPSFQCPQCPYRAKQRGNLGVHMRKYHSNV</sequence>
<dbReference type="EMBL" id="JAWJWE010000045">
    <property type="protein sequence ID" value="KAK6617134.1"/>
    <property type="molecule type" value="Genomic_DNA"/>
</dbReference>
<proteinExistence type="predicted"/>
<reference evidence="4 5" key="1">
    <citation type="submission" date="2023-10" db="EMBL/GenBank/DDBJ databases">
        <title>Genomes of two closely related lineages of the louse Polyplax serrata with different host specificities.</title>
        <authorList>
            <person name="Martinu J."/>
            <person name="Tarabai H."/>
            <person name="Stefka J."/>
            <person name="Hypsa V."/>
        </authorList>
    </citation>
    <scope>NUCLEOTIDE SEQUENCE [LARGE SCALE GENOMIC DNA]</scope>
    <source>
        <strain evidence="4">HR10_N</strain>
    </source>
</reference>
<comment type="caution">
    <text evidence="4">The sequence shown here is derived from an EMBL/GenBank/DDBJ whole genome shotgun (WGS) entry which is preliminary data.</text>
</comment>
<accession>A0AAN8P4L8</accession>
<dbReference type="Gene3D" id="3.30.160.60">
    <property type="entry name" value="Classic Zinc Finger"/>
    <property type="match status" value="2"/>
</dbReference>
<dbReference type="InterPro" id="IPR013087">
    <property type="entry name" value="Znf_C2H2_type"/>
</dbReference>
<dbReference type="SMART" id="SM00355">
    <property type="entry name" value="ZnF_C2H2"/>
    <property type="match status" value="2"/>
</dbReference>
<dbReference type="GO" id="GO:0008270">
    <property type="term" value="F:zinc ion binding"/>
    <property type="evidence" value="ECO:0007669"/>
    <property type="project" value="UniProtKB-KW"/>
</dbReference>
<keyword evidence="1" id="KW-0863">Zinc-finger</keyword>
<gene>
    <name evidence="4" type="ORF">RUM43_014736</name>
</gene>
<organism evidence="4 5">
    <name type="scientific">Polyplax serrata</name>
    <name type="common">Common mouse louse</name>
    <dbReference type="NCBI Taxonomy" id="468196"/>
    <lineage>
        <taxon>Eukaryota</taxon>
        <taxon>Metazoa</taxon>
        <taxon>Ecdysozoa</taxon>
        <taxon>Arthropoda</taxon>
        <taxon>Hexapoda</taxon>
        <taxon>Insecta</taxon>
        <taxon>Pterygota</taxon>
        <taxon>Neoptera</taxon>
        <taxon>Paraneoptera</taxon>
        <taxon>Psocodea</taxon>
        <taxon>Troctomorpha</taxon>
        <taxon>Phthiraptera</taxon>
        <taxon>Anoplura</taxon>
        <taxon>Polyplacidae</taxon>
        <taxon>Polyplax</taxon>
    </lineage>
</organism>
<name>A0AAN8P4L8_POLSC</name>
<protein>
    <recommendedName>
        <fullName evidence="3">C2H2-type domain-containing protein</fullName>
    </recommendedName>
</protein>
<evidence type="ECO:0000313" key="4">
    <source>
        <dbReference type="EMBL" id="KAK6617134.1"/>
    </source>
</evidence>
<feature type="domain" description="C2H2-type" evidence="3">
    <location>
        <begin position="201"/>
        <end position="227"/>
    </location>
</feature>